<evidence type="ECO:0000313" key="3">
    <source>
        <dbReference type="EMBL" id="CAC5425760.1"/>
    </source>
</evidence>
<name>A0A6J8EZ55_MYTCO</name>
<feature type="domain" description="B box-type" evidence="2">
    <location>
        <begin position="26"/>
        <end position="67"/>
    </location>
</feature>
<dbReference type="SUPFAM" id="SSF57845">
    <property type="entry name" value="B-box zinc-binding domain"/>
    <property type="match status" value="1"/>
</dbReference>
<evidence type="ECO:0000313" key="4">
    <source>
        <dbReference type="Proteomes" id="UP000507470"/>
    </source>
</evidence>
<evidence type="ECO:0000256" key="1">
    <source>
        <dbReference type="PROSITE-ProRule" id="PRU00024"/>
    </source>
</evidence>
<dbReference type="InterPro" id="IPR000315">
    <property type="entry name" value="Znf_B-box"/>
</dbReference>
<dbReference type="EMBL" id="CACVKT020010292">
    <property type="protein sequence ID" value="CAC5425760.1"/>
    <property type="molecule type" value="Genomic_DNA"/>
</dbReference>
<dbReference type="InterPro" id="IPR011042">
    <property type="entry name" value="6-blade_b-propeller_TolB-like"/>
</dbReference>
<dbReference type="GO" id="GO:0008270">
    <property type="term" value="F:zinc ion binding"/>
    <property type="evidence" value="ECO:0007669"/>
    <property type="project" value="UniProtKB-KW"/>
</dbReference>
<accession>A0A6J8EZ55</accession>
<protein>
    <recommendedName>
        <fullName evidence="2">B box-type domain-containing protein</fullName>
    </recommendedName>
</protein>
<organism evidence="3 4">
    <name type="scientific">Mytilus coruscus</name>
    <name type="common">Sea mussel</name>
    <dbReference type="NCBI Taxonomy" id="42192"/>
    <lineage>
        <taxon>Eukaryota</taxon>
        <taxon>Metazoa</taxon>
        <taxon>Spiralia</taxon>
        <taxon>Lophotrochozoa</taxon>
        <taxon>Mollusca</taxon>
        <taxon>Bivalvia</taxon>
        <taxon>Autobranchia</taxon>
        <taxon>Pteriomorphia</taxon>
        <taxon>Mytilida</taxon>
        <taxon>Mytiloidea</taxon>
        <taxon>Mytilidae</taxon>
        <taxon>Mytilinae</taxon>
        <taxon>Mytilus</taxon>
    </lineage>
</organism>
<proteinExistence type="predicted"/>
<dbReference type="Gene3D" id="3.30.160.60">
    <property type="entry name" value="Classic Zinc Finger"/>
    <property type="match status" value="1"/>
</dbReference>
<dbReference type="AlphaFoldDB" id="A0A6J8EZ55"/>
<keyword evidence="4" id="KW-1185">Reference proteome</keyword>
<dbReference type="Pfam" id="PF00643">
    <property type="entry name" value="zf-B_box"/>
    <property type="match status" value="1"/>
</dbReference>
<dbReference type="SUPFAM" id="SSF101898">
    <property type="entry name" value="NHL repeat"/>
    <property type="match status" value="1"/>
</dbReference>
<keyword evidence="1" id="KW-0862">Zinc</keyword>
<keyword evidence="1" id="KW-0479">Metal-binding</keyword>
<dbReference type="Proteomes" id="UP000507470">
    <property type="component" value="Unassembled WGS sequence"/>
</dbReference>
<reference evidence="3 4" key="1">
    <citation type="submission" date="2020-06" db="EMBL/GenBank/DDBJ databases">
        <authorList>
            <person name="Li R."/>
            <person name="Bekaert M."/>
        </authorList>
    </citation>
    <scope>NUCLEOTIDE SEQUENCE [LARGE SCALE GENOMIC DNA]</scope>
    <source>
        <strain evidence="4">wild</strain>
    </source>
</reference>
<sequence>MDRVHLRIAKDHQITDIKDIGKHVTFSEIKCENHTGQACCLFCQTCKTFICVKCVAKVHNGHELIEEEDYNKGKVEMKPKQQSKIKFEISKEYTTALTHIHHTAVCSDGSMWMGDGTRSKLQHVKLTENKTEVITNFNTEIYGMAKTHSNNILVTTGDTQLKIINTMTGQITDSKYNVKPLTPISIHVTSDHRVIIGAWTGGKTLPVTGRRVVVVMDQEGKQLEEYEHDNHNKRLFTYPEHITSTSNGNICVVDWLDNDFRGRVVVLSPGGDILGIYTGHPDVNTGKKPFKPKEIITTLSDNIVVTDVSNQFLHILTDQGQSITYYNLHDMGILYPHSLALSTSGTIYVGCVNLQGSPDTTKAKLYKLEYSGI</sequence>
<dbReference type="PROSITE" id="PS50119">
    <property type="entry name" value="ZF_BBOX"/>
    <property type="match status" value="1"/>
</dbReference>
<dbReference type="Gene3D" id="2.120.10.30">
    <property type="entry name" value="TolB, C-terminal domain"/>
    <property type="match status" value="1"/>
</dbReference>
<keyword evidence="1" id="KW-0863">Zinc-finger</keyword>
<evidence type="ECO:0000259" key="2">
    <source>
        <dbReference type="PROSITE" id="PS50119"/>
    </source>
</evidence>
<gene>
    <name evidence="3" type="ORF">MCOR_57550</name>
</gene>
<dbReference type="OrthoDB" id="6095754at2759"/>